<dbReference type="EMBL" id="LR721775">
    <property type="protein sequence ID" value="VVV57205.1"/>
    <property type="molecule type" value="Genomic_DNA"/>
</dbReference>
<reference evidence="2" key="1">
    <citation type="submission" date="2019-09" db="EMBL/GenBank/DDBJ databases">
        <authorList>
            <person name="Zhang L."/>
        </authorList>
    </citation>
    <scope>NUCLEOTIDE SEQUENCE</scope>
</reference>
<dbReference type="PANTHER" id="PTHR37726:SF1">
    <property type="entry name" value="TRANSMEMBRANE PROTEIN"/>
    <property type="match status" value="1"/>
</dbReference>
<dbReference type="OMA" id="CIRWQVE"/>
<feature type="transmembrane region" description="Helical" evidence="1">
    <location>
        <begin position="237"/>
        <end position="257"/>
    </location>
</feature>
<proteinExistence type="predicted"/>
<dbReference type="PANTHER" id="PTHR37726">
    <property type="entry name" value="TRANSMEMBRANE PROTEIN"/>
    <property type="match status" value="1"/>
</dbReference>
<organism evidence="2">
    <name type="scientific">Nymphaea colorata</name>
    <name type="common">pocket water lily</name>
    <dbReference type="NCBI Taxonomy" id="210225"/>
    <lineage>
        <taxon>Eukaryota</taxon>
        <taxon>Viridiplantae</taxon>
        <taxon>Streptophyta</taxon>
        <taxon>Embryophyta</taxon>
        <taxon>Tracheophyta</taxon>
        <taxon>Spermatophyta</taxon>
        <taxon>Magnoliopsida</taxon>
        <taxon>Nymphaeales</taxon>
        <taxon>Nymphaeaceae</taxon>
        <taxon>Nymphaea</taxon>
    </lineage>
</organism>
<keyword evidence="1" id="KW-1133">Transmembrane helix</keyword>
<evidence type="ECO:0000313" key="2">
    <source>
        <dbReference type="EMBL" id="VVV57205.1"/>
    </source>
</evidence>
<dbReference type="OrthoDB" id="657942at2759"/>
<dbReference type="GO" id="GO:0071669">
    <property type="term" value="P:plant-type cell wall organization or biogenesis"/>
    <property type="evidence" value="ECO:0007669"/>
    <property type="project" value="EnsemblPlants"/>
</dbReference>
<feature type="transmembrane region" description="Helical" evidence="1">
    <location>
        <begin position="263"/>
        <end position="280"/>
    </location>
</feature>
<dbReference type="AlphaFoldDB" id="A0A5K0WVQ4"/>
<keyword evidence="1" id="KW-0472">Membrane</keyword>
<evidence type="ECO:0000256" key="1">
    <source>
        <dbReference type="SAM" id="Phobius"/>
    </source>
</evidence>
<gene>
    <name evidence="2" type="ORF">NYM_LOCUS4619</name>
</gene>
<dbReference type="Gramene" id="NC10G0145340.1">
    <property type="protein sequence ID" value="NC10G0145340.1:cds"/>
    <property type="gene ID" value="NC10G0145340"/>
</dbReference>
<accession>A0A5K0WVQ4</accession>
<feature type="transmembrane region" description="Helical" evidence="1">
    <location>
        <begin position="79"/>
        <end position="98"/>
    </location>
</feature>
<sequence length="345" mass="38373">MERIKRSSARVRGRRMNNRMLLNPEHPSFELEWALANITTTFFKCTRWQVEETTDPVTCPYHYFCDSTYQGNYPPAVDLSVLLLSAASYLIAACLAMVEVRRYIMGREPNQPQPVRRYWVPSGPIILPLILLCLAKGHRINTILPFYYAAPPLLQLIHVSALAFDNPPAASVKSVFLEVSTISGILHGSLYVDSLILPYYTGLEALVSSTFSGECTSCVCRKQVLTIGGTYLPYRGWSATMISIAGILCSRLVFGVYRNTGKVATAIMLMLEGLAWMLSIKDNARLIVNSTQGHLAERVACGSICGLTCLLLLKRFANLLAGTKHSSEMKLETGLPLTHLDYDKR</sequence>
<dbReference type="GO" id="GO:0005783">
    <property type="term" value="C:endoplasmic reticulum"/>
    <property type="evidence" value="ECO:0007669"/>
    <property type="project" value="EnsemblPlants"/>
</dbReference>
<name>A0A5K0WVQ4_9MAGN</name>
<protein>
    <submittedName>
        <fullName evidence="2">Uncharacterized protein</fullName>
    </submittedName>
</protein>
<keyword evidence="1" id="KW-0812">Transmembrane</keyword>
<feature type="transmembrane region" description="Helical" evidence="1">
    <location>
        <begin position="118"/>
        <end position="135"/>
    </location>
</feature>